<reference evidence="6 7" key="1">
    <citation type="submission" date="2023-03" db="EMBL/GenBank/DDBJ databases">
        <title>WGS of Methanotrichaceae archaeon Mx.</title>
        <authorList>
            <person name="Sorokin D.Y."/>
            <person name="Merkel A.Y."/>
        </authorList>
    </citation>
    <scope>NUCLEOTIDE SEQUENCE [LARGE SCALE GENOMIC DNA]</scope>
    <source>
        <strain evidence="6 7">Mx</strain>
    </source>
</reference>
<dbReference type="Pfam" id="PF00005">
    <property type="entry name" value="ABC_tran"/>
    <property type="match status" value="1"/>
</dbReference>
<sequence>MTKVKIEGLKFSYGKARILDGLDIAVADREVLSLVGPNGCGKTTLIKCISGILRPQGRVFLGERNVASMSRREVARYIGYVPQSTTSVLTTTVFDTVLMGRKPHMGWRVGDEDLDLVVEMMKLLSVEVFALRDFSELSGGQKQRVLIARALAQEPEVLLLDEPTSNLDIRHQLEVMETVRSLVKRTGVSAILAIHDLNLAARYSDTLVMLKDGKVHALGDPFTLLTKENIRTIFGVEAAVMRDLDRPYVVPLRSLDGERA</sequence>
<name>A0ABT5X4J2_9EURY</name>
<dbReference type="SMART" id="SM00382">
    <property type="entry name" value="AAA"/>
    <property type="match status" value="1"/>
</dbReference>
<dbReference type="PANTHER" id="PTHR42794:SF1">
    <property type="entry name" value="HEMIN IMPORT ATP-BINDING PROTEIN HMUV"/>
    <property type="match status" value="1"/>
</dbReference>
<dbReference type="PROSITE" id="PS00211">
    <property type="entry name" value="ABC_TRANSPORTER_1"/>
    <property type="match status" value="1"/>
</dbReference>
<evidence type="ECO:0000256" key="4">
    <source>
        <dbReference type="ARBA" id="ARBA00022967"/>
    </source>
</evidence>
<dbReference type="InterPro" id="IPR027417">
    <property type="entry name" value="P-loop_NTPase"/>
</dbReference>
<evidence type="ECO:0000256" key="3">
    <source>
        <dbReference type="ARBA" id="ARBA00022840"/>
    </source>
</evidence>
<dbReference type="Proteomes" id="UP001220010">
    <property type="component" value="Unassembled WGS sequence"/>
</dbReference>
<protein>
    <submittedName>
        <fullName evidence="6">ABC transporter ATP-binding protein</fullName>
    </submittedName>
</protein>
<dbReference type="InterPro" id="IPR017871">
    <property type="entry name" value="ABC_transporter-like_CS"/>
</dbReference>
<dbReference type="InterPro" id="IPR003439">
    <property type="entry name" value="ABC_transporter-like_ATP-bd"/>
</dbReference>
<keyword evidence="1" id="KW-0813">Transport</keyword>
<evidence type="ECO:0000313" key="7">
    <source>
        <dbReference type="Proteomes" id="UP001220010"/>
    </source>
</evidence>
<dbReference type="InterPro" id="IPR003593">
    <property type="entry name" value="AAA+_ATPase"/>
</dbReference>
<dbReference type="GO" id="GO:0005524">
    <property type="term" value="F:ATP binding"/>
    <property type="evidence" value="ECO:0007669"/>
    <property type="project" value="UniProtKB-KW"/>
</dbReference>
<evidence type="ECO:0000259" key="5">
    <source>
        <dbReference type="PROSITE" id="PS50893"/>
    </source>
</evidence>
<comment type="caution">
    <text evidence="6">The sequence shown here is derived from an EMBL/GenBank/DDBJ whole genome shotgun (WGS) entry which is preliminary data.</text>
</comment>
<evidence type="ECO:0000256" key="2">
    <source>
        <dbReference type="ARBA" id="ARBA00022741"/>
    </source>
</evidence>
<dbReference type="PANTHER" id="PTHR42794">
    <property type="entry name" value="HEMIN IMPORT ATP-BINDING PROTEIN HMUV"/>
    <property type="match status" value="1"/>
</dbReference>
<dbReference type="CDD" id="cd03214">
    <property type="entry name" value="ABC_Iron-Siderophores_B12_Hemin"/>
    <property type="match status" value="1"/>
</dbReference>
<feature type="domain" description="ABC transporter" evidence="5">
    <location>
        <begin position="4"/>
        <end position="237"/>
    </location>
</feature>
<proteinExistence type="predicted"/>
<dbReference type="Gene3D" id="3.40.50.300">
    <property type="entry name" value="P-loop containing nucleotide triphosphate hydrolases"/>
    <property type="match status" value="1"/>
</dbReference>
<evidence type="ECO:0000256" key="1">
    <source>
        <dbReference type="ARBA" id="ARBA00022448"/>
    </source>
</evidence>
<evidence type="ECO:0000313" key="6">
    <source>
        <dbReference type="EMBL" id="MDF0589623.1"/>
    </source>
</evidence>
<keyword evidence="7" id="KW-1185">Reference proteome</keyword>
<dbReference type="RefSeq" id="WP_316965383.1">
    <property type="nucleotide sequence ID" value="NZ_JARFPK010000001.1"/>
</dbReference>
<dbReference type="PROSITE" id="PS50893">
    <property type="entry name" value="ABC_TRANSPORTER_2"/>
    <property type="match status" value="1"/>
</dbReference>
<keyword evidence="2" id="KW-0547">Nucleotide-binding</keyword>
<dbReference type="EMBL" id="JARFPK010000001">
    <property type="protein sequence ID" value="MDF0589623.1"/>
    <property type="molecule type" value="Genomic_DNA"/>
</dbReference>
<keyword evidence="4" id="KW-1278">Translocase</keyword>
<keyword evidence="3 6" id="KW-0067">ATP-binding</keyword>
<organism evidence="6 7">
    <name type="scientific">Candidatus Methanocrinis natronophilus</name>
    <dbReference type="NCBI Taxonomy" id="3033396"/>
    <lineage>
        <taxon>Archaea</taxon>
        <taxon>Methanobacteriati</taxon>
        <taxon>Methanobacteriota</taxon>
        <taxon>Stenosarchaea group</taxon>
        <taxon>Methanomicrobia</taxon>
        <taxon>Methanotrichales</taxon>
        <taxon>Methanotrichaceae</taxon>
        <taxon>Methanocrinis</taxon>
    </lineage>
</organism>
<dbReference type="SUPFAM" id="SSF52540">
    <property type="entry name" value="P-loop containing nucleoside triphosphate hydrolases"/>
    <property type="match status" value="1"/>
</dbReference>
<accession>A0ABT5X4J2</accession>
<gene>
    <name evidence="6" type="ORF">P0O15_00300</name>
</gene>